<organism evidence="1 2">
    <name type="scientific">Alternaria alternata</name>
    <name type="common">Alternaria rot fungus</name>
    <name type="synonym">Torula alternata</name>
    <dbReference type="NCBI Taxonomy" id="5599"/>
    <lineage>
        <taxon>Eukaryota</taxon>
        <taxon>Fungi</taxon>
        <taxon>Dikarya</taxon>
        <taxon>Ascomycota</taxon>
        <taxon>Pezizomycotina</taxon>
        <taxon>Dothideomycetes</taxon>
        <taxon>Pleosporomycetidae</taxon>
        <taxon>Pleosporales</taxon>
        <taxon>Pleosporineae</taxon>
        <taxon>Pleosporaceae</taxon>
        <taxon>Alternaria</taxon>
        <taxon>Alternaria sect. Alternaria</taxon>
        <taxon>Alternaria alternata complex</taxon>
    </lineage>
</organism>
<keyword evidence="2" id="KW-1185">Reference proteome</keyword>
<gene>
    <name evidence="1" type="ORF">CC77DRAFT_743587</name>
</gene>
<dbReference type="Proteomes" id="UP000077248">
    <property type="component" value="Unassembled WGS sequence"/>
</dbReference>
<dbReference type="GeneID" id="29118619"/>
<protein>
    <submittedName>
        <fullName evidence="1">Uncharacterized protein</fullName>
    </submittedName>
</protein>
<dbReference type="EMBL" id="KV441474">
    <property type="protein sequence ID" value="OAG22676.1"/>
    <property type="molecule type" value="Genomic_DNA"/>
</dbReference>
<proteinExistence type="predicted"/>
<dbReference type="VEuPathDB" id="FungiDB:CC77DRAFT_743587"/>
<dbReference type="AlphaFoldDB" id="A0A177DT50"/>
<evidence type="ECO:0000313" key="2">
    <source>
        <dbReference type="Proteomes" id="UP000077248"/>
    </source>
</evidence>
<accession>A0A177DT50</accession>
<dbReference type="KEGG" id="aalt:CC77DRAFT_743587"/>
<sequence length="63" mass="7450">MFRTSAYSSSLSVYFGLPNWRLDYLKALLLACHDHVHAWLRVYDGIRRFRFLVYPCDTFTAST</sequence>
<name>A0A177DT50_ALTAL</name>
<reference evidence="1 2" key="1">
    <citation type="submission" date="2016-05" db="EMBL/GenBank/DDBJ databases">
        <title>Comparative analysis of secretome profiles of manganese(II)-oxidizing ascomycete fungi.</title>
        <authorList>
            <consortium name="DOE Joint Genome Institute"/>
            <person name="Zeiner C.A."/>
            <person name="Purvine S.O."/>
            <person name="Zink E.M."/>
            <person name="Wu S."/>
            <person name="Pasa-Tolic L."/>
            <person name="Chaput D.L."/>
            <person name="Haridas S."/>
            <person name="Grigoriev I.V."/>
            <person name="Santelli C.M."/>
            <person name="Hansel C.M."/>
        </authorList>
    </citation>
    <scope>NUCLEOTIDE SEQUENCE [LARGE SCALE GENOMIC DNA]</scope>
    <source>
        <strain evidence="1 2">SRC1lrK2f</strain>
    </source>
</reference>
<evidence type="ECO:0000313" key="1">
    <source>
        <dbReference type="EMBL" id="OAG22676.1"/>
    </source>
</evidence>
<dbReference type="RefSeq" id="XP_018388097.1">
    <property type="nucleotide sequence ID" value="XM_018533025.1"/>
</dbReference>